<keyword evidence="8" id="KW-0249">Electron transport</keyword>
<dbReference type="InterPro" id="IPR051486">
    <property type="entry name" value="Hcy_S-methyltransferase"/>
</dbReference>
<dbReference type="GO" id="GO:0009086">
    <property type="term" value="P:methionine biosynthetic process"/>
    <property type="evidence" value="ECO:0007669"/>
    <property type="project" value="TreeGrafter"/>
</dbReference>
<evidence type="ECO:0000313" key="18">
    <source>
        <dbReference type="Proteomes" id="UP000284706"/>
    </source>
</evidence>
<feature type="transmembrane region" description="Helical" evidence="13">
    <location>
        <begin position="344"/>
        <end position="364"/>
    </location>
</feature>
<feature type="domain" description="Hcy-binding" evidence="16">
    <location>
        <begin position="384"/>
        <end position="768"/>
    </location>
</feature>
<feature type="transmembrane region" description="Helical" evidence="13">
    <location>
        <begin position="231"/>
        <end position="252"/>
    </location>
</feature>
<dbReference type="SMART" id="SM00664">
    <property type="entry name" value="DoH"/>
    <property type="match status" value="1"/>
</dbReference>
<protein>
    <recommendedName>
        <fullName evidence="19">Hcy-binding domain-containing protein</fullName>
    </recommendedName>
</protein>
<dbReference type="Gene3D" id="3.20.20.330">
    <property type="entry name" value="Homocysteine-binding-like domain"/>
    <property type="match status" value="1"/>
</dbReference>
<evidence type="ECO:0000256" key="5">
    <source>
        <dbReference type="ARBA" id="ARBA00022692"/>
    </source>
</evidence>
<dbReference type="InParanoid" id="A0A409YWI7"/>
<dbReference type="Proteomes" id="UP000284706">
    <property type="component" value="Unassembled WGS sequence"/>
</dbReference>
<dbReference type="GO" id="GO:0046872">
    <property type="term" value="F:metal ion binding"/>
    <property type="evidence" value="ECO:0007669"/>
    <property type="project" value="UniProtKB-KW"/>
</dbReference>
<organism evidence="17 18">
    <name type="scientific">Gymnopilus dilepis</name>
    <dbReference type="NCBI Taxonomy" id="231916"/>
    <lineage>
        <taxon>Eukaryota</taxon>
        <taxon>Fungi</taxon>
        <taxon>Dikarya</taxon>
        <taxon>Basidiomycota</taxon>
        <taxon>Agaricomycotina</taxon>
        <taxon>Agaricomycetes</taxon>
        <taxon>Agaricomycetidae</taxon>
        <taxon>Agaricales</taxon>
        <taxon>Agaricineae</taxon>
        <taxon>Hymenogastraceae</taxon>
        <taxon>Gymnopilus</taxon>
    </lineage>
</organism>
<feature type="region of interest" description="Disordered" evidence="12">
    <location>
        <begin position="93"/>
        <end position="125"/>
    </location>
</feature>
<feature type="binding site" evidence="11">
    <location>
        <position position="753"/>
    </location>
    <ligand>
        <name>Zn(2+)</name>
        <dbReference type="ChEBI" id="CHEBI:29105"/>
    </ligand>
</feature>
<dbReference type="Pfam" id="PF02574">
    <property type="entry name" value="S-methyl_trans"/>
    <property type="match status" value="1"/>
</dbReference>
<feature type="chain" id="PRO_5019436816" description="Hcy-binding domain-containing protein" evidence="14">
    <location>
        <begin position="20"/>
        <end position="772"/>
    </location>
</feature>
<dbReference type="PANTHER" id="PTHR46015:SF1">
    <property type="entry name" value="HOMOCYSTEINE S-METHYLTRANSFERASE-LIKE ISOFORM 1"/>
    <property type="match status" value="1"/>
</dbReference>
<dbReference type="Gene3D" id="1.20.120.1770">
    <property type="match status" value="1"/>
</dbReference>
<dbReference type="OrthoDB" id="261426at2759"/>
<proteinExistence type="predicted"/>
<feature type="binding site" evidence="11">
    <location>
        <position position="669"/>
    </location>
    <ligand>
        <name>Zn(2+)</name>
        <dbReference type="ChEBI" id="CHEBI:29105"/>
    </ligand>
</feature>
<dbReference type="InterPro" id="IPR005018">
    <property type="entry name" value="DOMON_domain"/>
</dbReference>
<evidence type="ECO:0008006" key="19">
    <source>
        <dbReference type="Google" id="ProtNLM"/>
    </source>
</evidence>
<evidence type="ECO:0000256" key="13">
    <source>
        <dbReference type="SAM" id="Phobius"/>
    </source>
</evidence>
<accession>A0A409YWI7</accession>
<feature type="transmembrane region" description="Helical" evidence="13">
    <location>
        <begin position="197"/>
        <end position="219"/>
    </location>
</feature>
<keyword evidence="3 11" id="KW-0489">Methyltransferase</keyword>
<dbReference type="GO" id="GO:0016020">
    <property type="term" value="C:membrane"/>
    <property type="evidence" value="ECO:0007669"/>
    <property type="project" value="UniProtKB-SubCell"/>
</dbReference>
<evidence type="ECO:0000256" key="2">
    <source>
        <dbReference type="ARBA" id="ARBA00022448"/>
    </source>
</evidence>
<evidence type="ECO:0000256" key="10">
    <source>
        <dbReference type="ARBA" id="ARBA00023136"/>
    </source>
</evidence>
<dbReference type="SUPFAM" id="SSF49344">
    <property type="entry name" value="CBD9-like"/>
    <property type="match status" value="1"/>
</dbReference>
<dbReference type="InterPro" id="IPR036589">
    <property type="entry name" value="HCY_dom_sf"/>
</dbReference>
<evidence type="ECO:0000256" key="3">
    <source>
        <dbReference type="ARBA" id="ARBA00022603"/>
    </source>
</evidence>
<dbReference type="CDD" id="cd08760">
    <property type="entry name" value="Cyt_b561_FRRS1_like"/>
    <property type="match status" value="1"/>
</dbReference>
<evidence type="ECO:0000256" key="14">
    <source>
        <dbReference type="SAM" id="SignalP"/>
    </source>
</evidence>
<dbReference type="InterPro" id="IPR006593">
    <property type="entry name" value="Cyt_b561/ferric_Rdtase_TM"/>
</dbReference>
<dbReference type="PROSITE" id="PS50939">
    <property type="entry name" value="CYTOCHROME_B561"/>
    <property type="match status" value="1"/>
</dbReference>
<evidence type="ECO:0000259" key="15">
    <source>
        <dbReference type="PROSITE" id="PS50939"/>
    </source>
</evidence>
<dbReference type="InterPro" id="IPR003726">
    <property type="entry name" value="HCY_dom"/>
</dbReference>
<feature type="transmembrane region" description="Helical" evidence="13">
    <location>
        <begin position="305"/>
        <end position="324"/>
    </location>
</feature>
<keyword evidence="5 13" id="KW-0812">Transmembrane</keyword>
<evidence type="ECO:0000313" key="17">
    <source>
        <dbReference type="EMBL" id="PPR07387.1"/>
    </source>
</evidence>
<reference evidence="17 18" key="1">
    <citation type="journal article" date="2018" name="Evol. Lett.">
        <title>Horizontal gene cluster transfer increased hallucinogenic mushroom diversity.</title>
        <authorList>
            <person name="Reynolds H.T."/>
            <person name="Vijayakumar V."/>
            <person name="Gluck-Thaler E."/>
            <person name="Korotkin H.B."/>
            <person name="Matheny P.B."/>
            <person name="Slot J.C."/>
        </authorList>
    </citation>
    <scope>NUCLEOTIDE SEQUENCE [LARGE SCALE GENOMIC DNA]</scope>
    <source>
        <strain evidence="17 18">SRW20</strain>
    </source>
</reference>
<keyword evidence="18" id="KW-1185">Reference proteome</keyword>
<dbReference type="PANTHER" id="PTHR46015">
    <property type="entry name" value="ZGC:172121"/>
    <property type="match status" value="1"/>
</dbReference>
<dbReference type="PROSITE" id="PS50970">
    <property type="entry name" value="HCY"/>
    <property type="match status" value="1"/>
</dbReference>
<keyword evidence="14" id="KW-0732">Signal</keyword>
<feature type="transmembrane region" description="Helical" evidence="13">
    <location>
        <begin position="272"/>
        <end position="293"/>
    </location>
</feature>
<dbReference type="GO" id="GO:0033528">
    <property type="term" value="P:S-methylmethionine cycle"/>
    <property type="evidence" value="ECO:0007669"/>
    <property type="project" value="TreeGrafter"/>
</dbReference>
<dbReference type="AlphaFoldDB" id="A0A409YWI7"/>
<keyword evidence="4 11" id="KW-0808">Transferase</keyword>
<keyword evidence="10 13" id="KW-0472">Membrane</keyword>
<feature type="domain" description="Cytochrome b561" evidence="15">
    <location>
        <begin position="150"/>
        <end position="365"/>
    </location>
</feature>
<name>A0A409YWI7_9AGAR</name>
<evidence type="ECO:0000256" key="4">
    <source>
        <dbReference type="ARBA" id="ARBA00022679"/>
    </source>
</evidence>
<keyword evidence="2" id="KW-0813">Transport</keyword>
<evidence type="ECO:0000256" key="11">
    <source>
        <dbReference type="PROSITE-ProRule" id="PRU00333"/>
    </source>
</evidence>
<dbReference type="InterPro" id="IPR015920">
    <property type="entry name" value="Cellobiose_DH-like_cyt"/>
</dbReference>
<evidence type="ECO:0000256" key="7">
    <source>
        <dbReference type="ARBA" id="ARBA00022833"/>
    </source>
</evidence>
<evidence type="ECO:0000256" key="9">
    <source>
        <dbReference type="ARBA" id="ARBA00022989"/>
    </source>
</evidence>
<feature type="binding site" evidence="11">
    <location>
        <position position="754"/>
    </location>
    <ligand>
        <name>Zn(2+)</name>
        <dbReference type="ChEBI" id="CHEBI:29105"/>
    </ligand>
</feature>
<dbReference type="SUPFAM" id="SSF82282">
    <property type="entry name" value="Homocysteine S-methyltransferase"/>
    <property type="match status" value="1"/>
</dbReference>
<sequence>MHYPLAYLFILLSALHAAAVDLTGDTQCGSTMCIQGVVNGSSTTYILFSLGKLDLGWMGMGYGRQMSGTPMVILWINSGGSVTVSQRTAPAEIMPTLDSNPPRNATQLPDLTRTSSPKPQLAFSVPTNTDTKQSVIYAFGTTNPDSSAENADLLQHSDYGVLQLDLTKPFDSNDVGKVSSTGLSSNIAPLLPFQKLIIAHAIFCTVGFLLFLPSGALLARYLRTFFPTQWFRIHWIVQFAIAGPVIVVGIILGVGSVSKAKGVHLNDDHKKWGIAIFVLYLVQCGLGAFIHFVKNQDRKRRPPQNFLHAVLGLFVIGLACYQVHSGYYQEWPTTTGRGPLPRAVSILFWTWLVMVMDIAAVLLFPPTMTYITTWVVESAIDVWTLFDIELKGISPVILDGGLGTTLEDLLGLNISNSPLWSSLPVINAAEALVKAHLLFLQAGAKIISTSTYQCSVETIEAAGLPTANAQAIMRESVRLAKVAKLTFLEERKVSDKVYIALSLGPFGATLKPTQEFRGVYPPPFGPRQFNSEGENVNSFGPDKTGEQQAIDALYEFHLKRLSVFASDPETWNAIDFLAFETVPLTREVVAIRKAVTKLYDKIQEDLGQEHLKPWWISCVFPDGNSPEQSRHDGGSNLGIEELLVSAFKDVPDLTSDGRLLTPPGFGINCTSTRYLRTLTREVQLFYRREALSNPWLVIYPNGNEVYDEESHAWSTQSKAEKTWADEVGALAREIREEEQLHGTTVGGIIIGGCCKTGPNDISTLSTILHKNR</sequence>
<keyword evidence="9 13" id="KW-1133">Transmembrane helix</keyword>
<evidence type="ECO:0000256" key="12">
    <source>
        <dbReference type="SAM" id="MobiDB-lite"/>
    </source>
</evidence>
<comment type="caution">
    <text evidence="17">The sequence shown here is derived from an EMBL/GenBank/DDBJ whole genome shotgun (WGS) entry which is preliminary data.</text>
</comment>
<comment type="subcellular location">
    <subcellularLocation>
        <location evidence="1">Membrane</location>
    </subcellularLocation>
</comment>
<keyword evidence="6 11" id="KW-0479">Metal-binding</keyword>
<keyword evidence="7 11" id="KW-0862">Zinc</keyword>
<feature type="signal peptide" evidence="14">
    <location>
        <begin position="1"/>
        <end position="19"/>
    </location>
</feature>
<feature type="compositionally biased region" description="Polar residues" evidence="12">
    <location>
        <begin position="97"/>
        <end position="118"/>
    </location>
</feature>
<dbReference type="STRING" id="231916.A0A409YWI7"/>
<evidence type="ECO:0000256" key="6">
    <source>
        <dbReference type="ARBA" id="ARBA00022723"/>
    </source>
</evidence>
<evidence type="ECO:0000256" key="1">
    <source>
        <dbReference type="ARBA" id="ARBA00004370"/>
    </source>
</evidence>
<dbReference type="EMBL" id="NHYE01000131">
    <property type="protein sequence ID" value="PPR07387.1"/>
    <property type="molecule type" value="Genomic_DNA"/>
</dbReference>
<dbReference type="Gene3D" id="2.60.40.1210">
    <property type="entry name" value="Cellobiose dehydrogenase, cytochrome domain"/>
    <property type="match status" value="1"/>
</dbReference>
<dbReference type="Pfam" id="PF16010">
    <property type="entry name" value="CDH-cyt"/>
    <property type="match status" value="1"/>
</dbReference>
<dbReference type="GO" id="GO:0032259">
    <property type="term" value="P:methylation"/>
    <property type="evidence" value="ECO:0007669"/>
    <property type="project" value="UniProtKB-KW"/>
</dbReference>
<comment type="cofactor">
    <cofactor evidence="11">
        <name>Zn(2+)</name>
        <dbReference type="ChEBI" id="CHEBI:29105"/>
    </cofactor>
</comment>
<gene>
    <name evidence="17" type="ORF">CVT26_013703</name>
</gene>
<evidence type="ECO:0000259" key="16">
    <source>
        <dbReference type="PROSITE" id="PS50970"/>
    </source>
</evidence>
<evidence type="ECO:0000256" key="8">
    <source>
        <dbReference type="ARBA" id="ARBA00022982"/>
    </source>
</evidence>
<dbReference type="GO" id="GO:0008898">
    <property type="term" value="F:S-adenosylmethionine-homocysteine S-methyltransferase activity"/>
    <property type="evidence" value="ECO:0007669"/>
    <property type="project" value="TreeGrafter"/>
</dbReference>
<dbReference type="CDD" id="cd09630">
    <property type="entry name" value="CDH_like_cytochrome"/>
    <property type="match status" value="1"/>
</dbReference>
<dbReference type="Pfam" id="PF03188">
    <property type="entry name" value="Cytochrom_B561"/>
    <property type="match status" value="1"/>
</dbReference>
<dbReference type="SMART" id="SM00665">
    <property type="entry name" value="B561"/>
    <property type="match status" value="1"/>
</dbReference>